<evidence type="ECO:0000256" key="1">
    <source>
        <dbReference type="ARBA" id="ARBA00004613"/>
    </source>
</evidence>
<dbReference type="PANTHER" id="PTHR34216">
    <property type="match status" value="1"/>
</dbReference>
<sequence>MRIKLIFWLLLPSFGLFFVLSYFIRGTEGKENLEVQIQTAEAQGFDKDTVREKMLKNFDWKGEGIVTLWFDDAWRSQYEVAFTGLQKQNIKGALAVTTLSVGKKDYMGWWQIERMQFYGWEITSHTRGHSCEEEKLDHDTLEYEILGAKLDLVKRKIYAENFVTPCGVVTAEVTEEVKQSYSSLRGSGEGLNPIPVNNQYNLNAYVLNNKTTPADVRRYLNKAKEEKGWLILAFHQIDLTNQEYSISPQLFNEMIIEVRKSGLQIALPTQVLSI</sequence>
<dbReference type="Pfam" id="PF01522">
    <property type="entry name" value="Polysacc_deac_1"/>
    <property type="match status" value="1"/>
</dbReference>
<keyword evidence="2" id="KW-0732">Signal</keyword>
<dbReference type="GO" id="GO:0016810">
    <property type="term" value="F:hydrolase activity, acting on carbon-nitrogen (but not peptide) bonds"/>
    <property type="evidence" value="ECO:0007669"/>
    <property type="project" value="InterPro"/>
</dbReference>
<dbReference type="SUPFAM" id="SSF88713">
    <property type="entry name" value="Glycoside hydrolase/deacetylase"/>
    <property type="match status" value="1"/>
</dbReference>
<protein>
    <recommendedName>
        <fullName evidence="3">NodB homology domain-containing protein</fullName>
    </recommendedName>
</protein>
<evidence type="ECO:0000313" key="5">
    <source>
        <dbReference type="Proteomes" id="UP000176741"/>
    </source>
</evidence>
<dbReference type="Gene3D" id="3.20.20.370">
    <property type="entry name" value="Glycoside hydrolase/deacetylase"/>
    <property type="match status" value="1"/>
</dbReference>
<gene>
    <name evidence="4" type="ORF">A2771_03850</name>
</gene>
<dbReference type="GO" id="GO:0005975">
    <property type="term" value="P:carbohydrate metabolic process"/>
    <property type="evidence" value="ECO:0007669"/>
    <property type="project" value="InterPro"/>
</dbReference>
<dbReference type="PANTHER" id="PTHR34216:SF3">
    <property type="entry name" value="POLY-BETA-1,6-N-ACETYL-D-GLUCOSAMINE N-DEACETYLASE"/>
    <property type="match status" value="1"/>
</dbReference>
<dbReference type="AlphaFoldDB" id="A0A1F7Y0J5"/>
<dbReference type="InterPro" id="IPR002509">
    <property type="entry name" value="NODB_dom"/>
</dbReference>
<accession>A0A1F7Y0J5</accession>
<feature type="domain" description="NodB homology" evidence="3">
    <location>
        <begin position="63"/>
        <end position="178"/>
    </location>
</feature>
<comment type="caution">
    <text evidence="4">The sequence shown here is derived from an EMBL/GenBank/DDBJ whole genome shotgun (WGS) entry which is preliminary data.</text>
</comment>
<reference evidence="4 5" key="1">
    <citation type="journal article" date="2016" name="Nat. Commun.">
        <title>Thousands of microbial genomes shed light on interconnected biogeochemical processes in an aquifer system.</title>
        <authorList>
            <person name="Anantharaman K."/>
            <person name="Brown C.T."/>
            <person name="Hug L.A."/>
            <person name="Sharon I."/>
            <person name="Castelle C.J."/>
            <person name="Probst A.J."/>
            <person name="Thomas B.C."/>
            <person name="Singh A."/>
            <person name="Wilkins M.J."/>
            <person name="Karaoz U."/>
            <person name="Brodie E.L."/>
            <person name="Williams K.H."/>
            <person name="Hubbard S.S."/>
            <person name="Banfield J.F."/>
        </authorList>
    </citation>
    <scope>NUCLEOTIDE SEQUENCE [LARGE SCALE GENOMIC DNA]</scope>
</reference>
<proteinExistence type="predicted"/>
<evidence type="ECO:0000256" key="2">
    <source>
        <dbReference type="ARBA" id="ARBA00022729"/>
    </source>
</evidence>
<name>A0A1F7Y0J5_9BACT</name>
<dbReference type="InterPro" id="IPR051398">
    <property type="entry name" value="Polysacch_Deacetylase"/>
</dbReference>
<comment type="subcellular location">
    <subcellularLocation>
        <location evidence="1">Secreted</location>
    </subcellularLocation>
</comment>
<dbReference type="InterPro" id="IPR011330">
    <property type="entry name" value="Glyco_hydro/deAcase_b/a-brl"/>
</dbReference>
<dbReference type="CDD" id="cd10970">
    <property type="entry name" value="CE4_DAC_u1_6s"/>
    <property type="match status" value="1"/>
</dbReference>
<evidence type="ECO:0000259" key="3">
    <source>
        <dbReference type="Pfam" id="PF01522"/>
    </source>
</evidence>
<dbReference type="Proteomes" id="UP000176741">
    <property type="component" value="Unassembled WGS sequence"/>
</dbReference>
<evidence type="ECO:0000313" key="4">
    <source>
        <dbReference type="EMBL" id="OGM20811.1"/>
    </source>
</evidence>
<dbReference type="GO" id="GO:0005576">
    <property type="term" value="C:extracellular region"/>
    <property type="evidence" value="ECO:0007669"/>
    <property type="project" value="UniProtKB-SubCell"/>
</dbReference>
<organism evidence="4 5">
    <name type="scientific">Candidatus Woesebacteria bacterium RIFCSPHIGHO2_01_FULL_38_26b</name>
    <dbReference type="NCBI Taxonomy" id="1802491"/>
    <lineage>
        <taxon>Bacteria</taxon>
        <taxon>Candidatus Woeseibacteriota</taxon>
    </lineage>
</organism>
<dbReference type="EMBL" id="MGGD01000026">
    <property type="protein sequence ID" value="OGM20811.1"/>
    <property type="molecule type" value="Genomic_DNA"/>
</dbReference>